<dbReference type="NCBIfam" id="TIGR02999">
    <property type="entry name" value="Sig-70_X6"/>
    <property type="match status" value="1"/>
</dbReference>
<dbReference type="PANTHER" id="PTHR43133:SF39">
    <property type="entry name" value="SIMILAR TO RNA POLYMERASE SIGMA-E FACTOR"/>
    <property type="match status" value="1"/>
</dbReference>
<reference evidence="7" key="2">
    <citation type="journal article" date="2021" name="Microbiome">
        <title>Successional dynamics and alternative stable states in a saline activated sludge microbial community over 9 years.</title>
        <authorList>
            <person name="Wang Y."/>
            <person name="Ye J."/>
            <person name="Ju F."/>
            <person name="Liu L."/>
            <person name="Boyd J.A."/>
            <person name="Deng Y."/>
            <person name="Parks D.H."/>
            <person name="Jiang X."/>
            <person name="Yin X."/>
            <person name="Woodcroft B.J."/>
            <person name="Tyson G.W."/>
            <person name="Hugenholtz P."/>
            <person name="Polz M.F."/>
            <person name="Zhang T."/>
        </authorList>
    </citation>
    <scope>NUCLEOTIDE SEQUENCE</scope>
    <source>
        <strain evidence="7">HKST-UBA02</strain>
    </source>
</reference>
<dbReference type="InterPro" id="IPR013324">
    <property type="entry name" value="RNA_pol_sigma_r3/r4-like"/>
</dbReference>
<feature type="compositionally biased region" description="Basic and acidic residues" evidence="5">
    <location>
        <begin position="203"/>
        <end position="227"/>
    </location>
</feature>
<keyword evidence="4" id="KW-0804">Transcription</keyword>
<accession>A0A956NBA9</accession>
<dbReference type="SUPFAM" id="SSF88946">
    <property type="entry name" value="Sigma2 domain of RNA polymerase sigma factors"/>
    <property type="match status" value="1"/>
</dbReference>
<comment type="caution">
    <text evidence="7">The sequence shown here is derived from an EMBL/GenBank/DDBJ whole genome shotgun (WGS) entry which is preliminary data.</text>
</comment>
<dbReference type="InterPro" id="IPR053812">
    <property type="entry name" value="HTH_Sigma70_ECF-like"/>
</dbReference>
<sequence>MTDWLSRLRDGEEQALDRLIPLLYDDLRQLARSHLRSERSAHTLNPTALVNEAYLRLSRQEKLTPENRAHFFLVAGRTMRRVLVDYARAKKRIKRGSGQAPVSLEDADIALDEQGADEILALDTAIEKLSHLSERAALMVQYRFFAGLTLAETAEVLGVTVKTIQRDWLLARAWLRKEIAQDMGETDGDVEDEVAVSPTSQPDGERPRPRAEDQRRADDQVDGRAGS</sequence>
<dbReference type="InterPro" id="IPR014284">
    <property type="entry name" value="RNA_pol_sigma-70_dom"/>
</dbReference>
<feature type="region of interest" description="Disordered" evidence="5">
    <location>
        <begin position="183"/>
        <end position="227"/>
    </location>
</feature>
<dbReference type="EMBL" id="JAGQHS010000029">
    <property type="protein sequence ID" value="MCA9755667.1"/>
    <property type="molecule type" value="Genomic_DNA"/>
</dbReference>
<evidence type="ECO:0000256" key="4">
    <source>
        <dbReference type="ARBA" id="ARBA00023163"/>
    </source>
</evidence>
<dbReference type="InterPro" id="IPR036388">
    <property type="entry name" value="WH-like_DNA-bd_sf"/>
</dbReference>
<evidence type="ECO:0000256" key="5">
    <source>
        <dbReference type="SAM" id="MobiDB-lite"/>
    </source>
</evidence>
<evidence type="ECO:0000259" key="6">
    <source>
        <dbReference type="Pfam" id="PF07638"/>
    </source>
</evidence>
<feature type="compositionally biased region" description="Acidic residues" evidence="5">
    <location>
        <begin position="184"/>
        <end position="194"/>
    </location>
</feature>
<dbReference type="GO" id="GO:0006352">
    <property type="term" value="P:DNA-templated transcription initiation"/>
    <property type="evidence" value="ECO:0007669"/>
    <property type="project" value="InterPro"/>
</dbReference>
<feature type="domain" description="RNA polymerase sigma-70 ECF-like HTH" evidence="6">
    <location>
        <begin position="2"/>
        <end position="179"/>
    </location>
</feature>
<keyword evidence="3" id="KW-0731">Sigma factor</keyword>
<evidence type="ECO:0000256" key="3">
    <source>
        <dbReference type="ARBA" id="ARBA00023082"/>
    </source>
</evidence>
<dbReference type="Pfam" id="PF07638">
    <property type="entry name" value="Sigma70_ECF"/>
    <property type="match status" value="1"/>
</dbReference>
<keyword evidence="2" id="KW-0805">Transcription regulation</keyword>
<evidence type="ECO:0000256" key="2">
    <source>
        <dbReference type="ARBA" id="ARBA00023015"/>
    </source>
</evidence>
<dbReference type="Gene3D" id="1.10.10.10">
    <property type="entry name" value="Winged helix-like DNA-binding domain superfamily/Winged helix DNA-binding domain"/>
    <property type="match status" value="1"/>
</dbReference>
<dbReference type="Proteomes" id="UP000739538">
    <property type="component" value="Unassembled WGS sequence"/>
</dbReference>
<reference evidence="7" key="1">
    <citation type="submission" date="2020-04" db="EMBL/GenBank/DDBJ databases">
        <authorList>
            <person name="Zhang T."/>
        </authorList>
    </citation>
    <scope>NUCLEOTIDE SEQUENCE</scope>
    <source>
        <strain evidence="7">HKST-UBA02</strain>
    </source>
</reference>
<dbReference type="InterPro" id="IPR013325">
    <property type="entry name" value="RNA_pol_sigma_r2"/>
</dbReference>
<dbReference type="AlphaFoldDB" id="A0A956NBA9"/>
<proteinExistence type="inferred from homology"/>
<dbReference type="SUPFAM" id="SSF88659">
    <property type="entry name" value="Sigma3 and sigma4 domains of RNA polymerase sigma factors"/>
    <property type="match status" value="1"/>
</dbReference>
<dbReference type="InterPro" id="IPR011517">
    <property type="entry name" value="RNA_pol_sigma70_ECF-like"/>
</dbReference>
<organism evidence="7 8">
    <name type="scientific">Eiseniibacteriota bacterium</name>
    <dbReference type="NCBI Taxonomy" id="2212470"/>
    <lineage>
        <taxon>Bacteria</taxon>
        <taxon>Candidatus Eiseniibacteriota</taxon>
    </lineage>
</organism>
<evidence type="ECO:0000256" key="1">
    <source>
        <dbReference type="ARBA" id="ARBA00010641"/>
    </source>
</evidence>
<dbReference type="PANTHER" id="PTHR43133">
    <property type="entry name" value="RNA POLYMERASE ECF-TYPE SIGMA FACTO"/>
    <property type="match status" value="1"/>
</dbReference>
<name>A0A956NBA9_UNCEI</name>
<evidence type="ECO:0000313" key="8">
    <source>
        <dbReference type="Proteomes" id="UP000739538"/>
    </source>
</evidence>
<dbReference type="InterPro" id="IPR039425">
    <property type="entry name" value="RNA_pol_sigma-70-like"/>
</dbReference>
<evidence type="ECO:0000313" key="7">
    <source>
        <dbReference type="EMBL" id="MCA9755667.1"/>
    </source>
</evidence>
<protein>
    <submittedName>
        <fullName evidence="7">Sigma-70 family RNA polymerase sigma factor</fullName>
    </submittedName>
</protein>
<dbReference type="GO" id="GO:0016987">
    <property type="term" value="F:sigma factor activity"/>
    <property type="evidence" value="ECO:0007669"/>
    <property type="project" value="UniProtKB-KW"/>
</dbReference>
<dbReference type="NCBIfam" id="TIGR02937">
    <property type="entry name" value="sigma70-ECF"/>
    <property type="match status" value="1"/>
</dbReference>
<comment type="similarity">
    <text evidence="1">Belongs to the sigma-70 factor family. ECF subfamily.</text>
</comment>
<gene>
    <name evidence="7" type="ORF">KDA27_07695</name>
</gene>